<feature type="transmembrane region" description="Helical" evidence="1">
    <location>
        <begin position="127"/>
        <end position="147"/>
    </location>
</feature>
<accession>A0ABY6RA78</accession>
<feature type="transmembrane region" description="Helical" evidence="1">
    <location>
        <begin position="88"/>
        <end position="107"/>
    </location>
</feature>
<keyword evidence="4" id="KW-1185">Reference proteome</keyword>
<keyword evidence="1" id="KW-0472">Membrane</keyword>
<keyword evidence="1" id="KW-0812">Transmembrane</keyword>
<protein>
    <submittedName>
        <fullName evidence="3">DUF4328 domain-containing protein</fullName>
    </submittedName>
</protein>
<gene>
    <name evidence="3" type="ORF">LDH80_37620</name>
</gene>
<proteinExistence type="predicted"/>
<keyword evidence="1" id="KW-1133">Transmembrane helix</keyword>
<feature type="transmembrane region" description="Helical" evidence="1">
    <location>
        <begin position="51"/>
        <end position="67"/>
    </location>
</feature>
<sequence length="198" mass="21514">MLLAAVAVCDLFAVYAGFRTHAAVQGDVGFVFAQQDELAEADALFRTVDRFYAPALLACAVAFVAWFHRMRRAAGALAPDAFSRGTGWAIGAWFVPVAFLWMPYRIAVEMWTACLREPGRGARAGTSFWPVNLWWGTFACSLLLRWYSGFRHERADGLAEVLDAVTLGMAGDALNVVAAGAAGYFVVRLTRMQGAAGH</sequence>
<dbReference type="GeneID" id="95605281"/>
<dbReference type="Proteomes" id="UP001164506">
    <property type="component" value="Chromosome"/>
</dbReference>
<dbReference type="InterPro" id="IPR025565">
    <property type="entry name" value="DUF4328"/>
</dbReference>
<dbReference type="EMBL" id="CP084204">
    <property type="protein sequence ID" value="UZX26058.1"/>
    <property type="molecule type" value="Genomic_DNA"/>
</dbReference>
<reference evidence="3" key="1">
    <citation type="submission" date="2021-09" db="EMBL/GenBank/DDBJ databases">
        <title>Complete genome sequence and metabolic characterization of Streptomyces tanashiensis DSM 731 the producer of antibacterial Kalafungin and diverse secondary metabolites.</title>
        <authorList>
            <person name="Abbasi M.N."/>
            <person name="Anwar M.N."/>
            <person name="Alam K."/>
            <person name="Shoaib M."/>
            <person name="Lin Z."/>
            <person name="Hayat M."/>
            <person name="Ali M.I."/>
            <person name="Malik H.M.T."/>
            <person name="Ahmed I."/>
            <person name="Li A."/>
            <person name="Hailong Wang H."/>
            <person name="Zhang Y."/>
        </authorList>
    </citation>
    <scope>NUCLEOTIDE SEQUENCE</scope>
    <source>
        <strain evidence="3">Kala</strain>
    </source>
</reference>
<feature type="domain" description="DUF4328" evidence="2">
    <location>
        <begin position="35"/>
        <end position="190"/>
    </location>
</feature>
<evidence type="ECO:0000259" key="2">
    <source>
        <dbReference type="Pfam" id="PF14219"/>
    </source>
</evidence>
<evidence type="ECO:0000256" key="1">
    <source>
        <dbReference type="SAM" id="Phobius"/>
    </source>
</evidence>
<evidence type="ECO:0000313" key="4">
    <source>
        <dbReference type="Proteomes" id="UP001164506"/>
    </source>
</evidence>
<dbReference type="Pfam" id="PF14219">
    <property type="entry name" value="DUF4328"/>
    <property type="match status" value="1"/>
</dbReference>
<evidence type="ECO:0000313" key="3">
    <source>
        <dbReference type="EMBL" id="UZX26058.1"/>
    </source>
</evidence>
<organism evidence="3 4">
    <name type="scientific">Streptomyces tanashiensis</name>
    <dbReference type="NCBI Taxonomy" id="67367"/>
    <lineage>
        <taxon>Bacteria</taxon>
        <taxon>Bacillati</taxon>
        <taxon>Actinomycetota</taxon>
        <taxon>Actinomycetes</taxon>
        <taxon>Kitasatosporales</taxon>
        <taxon>Streptomycetaceae</taxon>
        <taxon>Streptomyces</taxon>
    </lineage>
</organism>
<dbReference type="RefSeq" id="WP_190104898.1">
    <property type="nucleotide sequence ID" value="NZ_BMUH01000009.1"/>
</dbReference>
<name>A0ABY6RA78_9ACTN</name>